<evidence type="ECO:0000313" key="2">
    <source>
        <dbReference type="Proteomes" id="UP001221558"/>
    </source>
</evidence>
<reference evidence="1 2" key="1">
    <citation type="submission" date="2023-02" db="EMBL/GenBank/DDBJ databases">
        <title>Genome sequence of Sphingobacterium sp. KACC 22765.</title>
        <authorList>
            <person name="Kim S."/>
            <person name="Heo J."/>
            <person name="Kwon S.-W."/>
        </authorList>
    </citation>
    <scope>NUCLEOTIDE SEQUENCE [LARGE SCALE GENOMIC DNA]</scope>
    <source>
        <strain evidence="1 2">KACC 22765</strain>
    </source>
</reference>
<organism evidence="1 2">
    <name type="scientific">Sphingobacterium oryzagri</name>
    <dbReference type="NCBI Taxonomy" id="3025669"/>
    <lineage>
        <taxon>Bacteria</taxon>
        <taxon>Pseudomonadati</taxon>
        <taxon>Bacteroidota</taxon>
        <taxon>Sphingobacteriia</taxon>
        <taxon>Sphingobacteriales</taxon>
        <taxon>Sphingobacteriaceae</taxon>
        <taxon>Sphingobacterium</taxon>
    </lineage>
</organism>
<name>A0ABY7WQ10_9SPHI</name>
<keyword evidence="2" id="KW-1185">Reference proteome</keyword>
<proteinExistence type="predicted"/>
<accession>A0ABY7WQ10</accession>
<dbReference type="PROSITE" id="PS51257">
    <property type="entry name" value="PROKAR_LIPOPROTEIN"/>
    <property type="match status" value="1"/>
</dbReference>
<dbReference type="EMBL" id="CP117880">
    <property type="protein sequence ID" value="WDF70513.1"/>
    <property type="molecule type" value="Genomic_DNA"/>
</dbReference>
<dbReference type="RefSeq" id="WP_274269219.1">
    <property type="nucleotide sequence ID" value="NZ_CP117880.1"/>
</dbReference>
<protein>
    <recommendedName>
        <fullName evidence="3">DUF5007 domain-containing protein</fullName>
    </recommendedName>
</protein>
<evidence type="ECO:0000313" key="1">
    <source>
        <dbReference type="EMBL" id="WDF70513.1"/>
    </source>
</evidence>
<sequence>MKKYINKISILAAAGFTLFFACKRPEVGYLSDHIFYLVNPLRVEQGKTTYSSPIVGNGSSNPMQVKLMGARDEQGNDVLTEITTPRQIYTFVDQITYEDNTLEKLGQKIRDSLVTPFQVNSIGGRLEFSAATTYLPAGKFNIDVEVSNSKGTASLKDACEIELVPLETTHDIAYKRLNNQDGSIYYTDDANVFVEVTHESGTEGSWCIYKFLDKNGTPLNPAEGDIIRRSLTHPYFSDWNPYYPITATANSLIHQMPDYGITFPYYSVLYVGGSRWEDSNMRNDFRIPAGRLKETDRDLFGLISFKFYTSGTFTITTHLRNFTKAD</sequence>
<evidence type="ECO:0008006" key="3">
    <source>
        <dbReference type="Google" id="ProtNLM"/>
    </source>
</evidence>
<dbReference type="Proteomes" id="UP001221558">
    <property type="component" value="Chromosome"/>
</dbReference>
<gene>
    <name evidence="1" type="ORF">PQ465_09095</name>
</gene>